<dbReference type="InterPro" id="IPR016181">
    <property type="entry name" value="Acyl_CoA_acyltransferase"/>
</dbReference>
<reference evidence="3" key="1">
    <citation type="submission" date="2022-07" db="EMBL/GenBank/DDBJ databases">
        <title>Phylogenomic reconstructions and comparative analyses of Kickxellomycotina fungi.</title>
        <authorList>
            <person name="Reynolds N.K."/>
            <person name="Stajich J.E."/>
            <person name="Barry K."/>
            <person name="Grigoriev I.V."/>
            <person name="Crous P."/>
            <person name="Smith M.E."/>
        </authorList>
    </citation>
    <scope>NUCLEOTIDE SEQUENCE</scope>
    <source>
        <strain evidence="3">NRRL 1565</strain>
    </source>
</reference>
<sequence>MSRYSYSSATSTQHPRGSIGGRKGCDPDLIPERAGLNGTMVVLIPPDEDQDITFSCLLSDPETMKFLKYMMRPSGYTREDASNRRNFRNQQQHEKKLLDFAIAIKRSSIPKSLLRMVNDREFLPPRQIPVDNDHIDIDEPYLIIGCCGLNNIDLDNRCSDAGIILDARFWRSGASTEAMYLTLKFGFETLCLHRIGIQTTEDNVGMRGWMENVVGAQVECIRKEVLYLGNDQYTDSWDYAVFDHEWYLSLKKELYNRCKAKHY</sequence>
<feature type="compositionally biased region" description="Polar residues" evidence="1">
    <location>
        <begin position="1"/>
        <end position="15"/>
    </location>
</feature>
<organism evidence="3 4">
    <name type="scientific">Coemansia guatemalensis</name>
    <dbReference type="NCBI Taxonomy" id="2761395"/>
    <lineage>
        <taxon>Eukaryota</taxon>
        <taxon>Fungi</taxon>
        <taxon>Fungi incertae sedis</taxon>
        <taxon>Zoopagomycota</taxon>
        <taxon>Kickxellomycotina</taxon>
        <taxon>Kickxellomycetes</taxon>
        <taxon>Kickxellales</taxon>
        <taxon>Kickxellaceae</taxon>
        <taxon>Coemansia</taxon>
    </lineage>
</organism>
<feature type="region of interest" description="Disordered" evidence="1">
    <location>
        <begin position="1"/>
        <end position="28"/>
    </location>
</feature>
<dbReference type="InterPro" id="IPR000182">
    <property type="entry name" value="GNAT_dom"/>
</dbReference>
<accession>A0A9W8LU61</accession>
<gene>
    <name evidence="3" type="ORF">H4R20_002225</name>
</gene>
<dbReference type="Proteomes" id="UP001140094">
    <property type="component" value="Unassembled WGS sequence"/>
</dbReference>
<protein>
    <recommendedName>
        <fullName evidence="2">N-acetyltransferase domain-containing protein</fullName>
    </recommendedName>
</protein>
<name>A0A9W8LU61_9FUNG</name>
<dbReference type="AlphaFoldDB" id="A0A9W8LU61"/>
<dbReference type="EMBL" id="JANBUO010000325">
    <property type="protein sequence ID" value="KAJ2805105.1"/>
    <property type="molecule type" value="Genomic_DNA"/>
</dbReference>
<dbReference type="Pfam" id="PF13302">
    <property type="entry name" value="Acetyltransf_3"/>
    <property type="match status" value="1"/>
</dbReference>
<evidence type="ECO:0000313" key="4">
    <source>
        <dbReference type="Proteomes" id="UP001140094"/>
    </source>
</evidence>
<dbReference type="SUPFAM" id="SSF55729">
    <property type="entry name" value="Acyl-CoA N-acyltransferases (Nat)"/>
    <property type="match status" value="1"/>
</dbReference>
<keyword evidence="4" id="KW-1185">Reference proteome</keyword>
<evidence type="ECO:0000259" key="2">
    <source>
        <dbReference type="Pfam" id="PF13302"/>
    </source>
</evidence>
<comment type="caution">
    <text evidence="3">The sequence shown here is derived from an EMBL/GenBank/DDBJ whole genome shotgun (WGS) entry which is preliminary data.</text>
</comment>
<evidence type="ECO:0000313" key="3">
    <source>
        <dbReference type="EMBL" id="KAJ2805105.1"/>
    </source>
</evidence>
<dbReference type="Gene3D" id="3.40.630.30">
    <property type="match status" value="1"/>
</dbReference>
<dbReference type="OrthoDB" id="64477at2759"/>
<dbReference type="GO" id="GO:0016747">
    <property type="term" value="F:acyltransferase activity, transferring groups other than amino-acyl groups"/>
    <property type="evidence" value="ECO:0007669"/>
    <property type="project" value="InterPro"/>
</dbReference>
<dbReference type="PANTHER" id="PTHR43610:SF1">
    <property type="entry name" value="N-ACETYLTRANSFERASE DOMAIN-CONTAINING PROTEIN"/>
    <property type="match status" value="1"/>
</dbReference>
<dbReference type="PANTHER" id="PTHR43610">
    <property type="entry name" value="BLL6696 PROTEIN"/>
    <property type="match status" value="1"/>
</dbReference>
<evidence type="ECO:0000256" key="1">
    <source>
        <dbReference type="SAM" id="MobiDB-lite"/>
    </source>
</evidence>
<feature type="domain" description="N-acetyltransferase" evidence="2">
    <location>
        <begin position="42"/>
        <end position="211"/>
    </location>
</feature>
<proteinExistence type="predicted"/>